<evidence type="ECO:0000256" key="4">
    <source>
        <dbReference type="ARBA" id="ARBA00022553"/>
    </source>
</evidence>
<evidence type="ECO:0000256" key="5">
    <source>
        <dbReference type="ARBA" id="ARBA00022679"/>
    </source>
</evidence>
<keyword evidence="9" id="KW-1133">Transmembrane helix</keyword>
<keyword evidence="9" id="KW-0812">Transmembrane</keyword>
<dbReference type="InterPro" id="IPR035965">
    <property type="entry name" value="PAS-like_dom_sf"/>
</dbReference>
<dbReference type="EC" id="2.7.13.3" evidence="3"/>
<keyword evidence="8 9" id="KW-0472">Membrane</keyword>
<dbReference type="PRINTS" id="PR00344">
    <property type="entry name" value="BCTRLSENSOR"/>
</dbReference>
<organism evidence="11 12">
    <name type="scientific">Blautia pseudococcoides</name>
    <dbReference type="NCBI Taxonomy" id="1796616"/>
    <lineage>
        <taxon>Bacteria</taxon>
        <taxon>Bacillati</taxon>
        <taxon>Bacillota</taxon>
        <taxon>Clostridia</taxon>
        <taxon>Lachnospirales</taxon>
        <taxon>Lachnospiraceae</taxon>
        <taxon>Blautia</taxon>
    </lineage>
</organism>
<comment type="catalytic activity">
    <reaction evidence="1">
        <text>ATP + protein L-histidine = ADP + protein N-phospho-L-histidine.</text>
        <dbReference type="EC" id="2.7.13.3"/>
    </reaction>
</comment>
<dbReference type="PROSITE" id="PS50109">
    <property type="entry name" value="HIS_KIN"/>
    <property type="match status" value="1"/>
</dbReference>
<gene>
    <name evidence="11" type="ORF">A4V09_21230</name>
</gene>
<dbReference type="Pfam" id="PF02518">
    <property type="entry name" value="HATPase_c"/>
    <property type="match status" value="1"/>
</dbReference>
<dbReference type="SUPFAM" id="SSF47384">
    <property type="entry name" value="Homodimeric domain of signal transducing histidine kinase"/>
    <property type="match status" value="1"/>
</dbReference>
<feature type="transmembrane region" description="Helical" evidence="9">
    <location>
        <begin position="12"/>
        <end position="32"/>
    </location>
</feature>
<dbReference type="EMBL" id="CP015405">
    <property type="protein sequence ID" value="ANU78038.1"/>
    <property type="molecule type" value="Genomic_DNA"/>
</dbReference>
<name>A0A1C7IG68_9FIRM</name>
<dbReference type="FunFam" id="3.30.565.10:FF:000006">
    <property type="entry name" value="Sensor histidine kinase WalK"/>
    <property type="match status" value="1"/>
</dbReference>
<dbReference type="SUPFAM" id="SSF55785">
    <property type="entry name" value="PYP-like sensor domain (PAS domain)"/>
    <property type="match status" value="1"/>
</dbReference>
<evidence type="ECO:0000256" key="6">
    <source>
        <dbReference type="ARBA" id="ARBA00022777"/>
    </source>
</evidence>
<dbReference type="InterPro" id="IPR003594">
    <property type="entry name" value="HATPase_dom"/>
</dbReference>
<comment type="subcellular location">
    <subcellularLocation>
        <location evidence="2">Membrane</location>
    </subcellularLocation>
</comment>
<feature type="domain" description="Histidine kinase" evidence="10">
    <location>
        <begin position="338"/>
        <end position="547"/>
    </location>
</feature>
<dbReference type="GO" id="GO:0016036">
    <property type="term" value="P:cellular response to phosphate starvation"/>
    <property type="evidence" value="ECO:0007669"/>
    <property type="project" value="TreeGrafter"/>
</dbReference>
<dbReference type="RefSeq" id="WP_065544131.1">
    <property type="nucleotide sequence ID" value="NZ_CP015405.2"/>
</dbReference>
<dbReference type="Gene3D" id="1.10.287.130">
    <property type="match status" value="1"/>
</dbReference>
<evidence type="ECO:0000259" key="10">
    <source>
        <dbReference type="PROSITE" id="PS50109"/>
    </source>
</evidence>
<dbReference type="GO" id="GO:0005886">
    <property type="term" value="C:plasma membrane"/>
    <property type="evidence" value="ECO:0007669"/>
    <property type="project" value="TreeGrafter"/>
</dbReference>
<dbReference type="InterPro" id="IPR004358">
    <property type="entry name" value="Sig_transdc_His_kin-like_C"/>
</dbReference>
<dbReference type="FunFam" id="1.10.287.130:FF:000001">
    <property type="entry name" value="Two-component sensor histidine kinase"/>
    <property type="match status" value="1"/>
</dbReference>
<keyword evidence="7" id="KW-0902">Two-component regulatory system</keyword>
<evidence type="ECO:0000313" key="12">
    <source>
        <dbReference type="Proteomes" id="UP000092574"/>
    </source>
</evidence>
<evidence type="ECO:0000256" key="1">
    <source>
        <dbReference type="ARBA" id="ARBA00000085"/>
    </source>
</evidence>
<evidence type="ECO:0000256" key="2">
    <source>
        <dbReference type="ARBA" id="ARBA00004370"/>
    </source>
</evidence>
<dbReference type="GO" id="GO:0000155">
    <property type="term" value="F:phosphorelay sensor kinase activity"/>
    <property type="evidence" value="ECO:0007669"/>
    <property type="project" value="InterPro"/>
</dbReference>
<evidence type="ECO:0000256" key="7">
    <source>
        <dbReference type="ARBA" id="ARBA00023012"/>
    </source>
</evidence>
<dbReference type="Gene3D" id="3.30.565.10">
    <property type="entry name" value="Histidine kinase-like ATPase, C-terminal domain"/>
    <property type="match status" value="1"/>
</dbReference>
<dbReference type="Gene3D" id="3.30.450.20">
    <property type="entry name" value="PAS domain"/>
    <property type="match status" value="1"/>
</dbReference>
<dbReference type="PANTHER" id="PTHR45453:SF1">
    <property type="entry name" value="PHOSPHATE REGULON SENSOR PROTEIN PHOR"/>
    <property type="match status" value="1"/>
</dbReference>
<dbReference type="SMART" id="SM00387">
    <property type="entry name" value="HATPase_c"/>
    <property type="match status" value="1"/>
</dbReference>
<dbReference type="SUPFAM" id="SSF55874">
    <property type="entry name" value="ATPase domain of HSP90 chaperone/DNA topoisomerase II/histidine kinase"/>
    <property type="match status" value="1"/>
</dbReference>
<dbReference type="CDD" id="cd00075">
    <property type="entry name" value="HATPase"/>
    <property type="match status" value="1"/>
</dbReference>
<dbReference type="InterPro" id="IPR036097">
    <property type="entry name" value="HisK_dim/P_sf"/>
</dbReference>
<dbReference type="KEGG" id="byl:A4V09_21230"/>
<evidence type="ECO:0000256" key="3">
    <source>
        <dbReference type="ARBA" id="ARBA00012438"/>
    </source>
</evidence>
<protein>
    <recommendedName>
        <fullName evidence="3">histidine kinase</fullName>
        <ecNumber evidence="3">2.7.13.3</ecNumber>
    </recommendedName>
</protein>
<keyword evidence="5" id="KW-0808">Transferase</keyword>
<dbReference type="InterPro" id="IPR050351">
    <property type="entry name" value="BphY/WalK/GraS-like"/>
</dbReference>
<keyword evidence="12" id="KW-1185">Reference proteome</keyword>
<proteinExistence type="predicted"/>
<dbReference type="CDD" id="cd00082">
    <property type="entry name" value="HisKA"/>
    <property type="match status" value="1"/>
</dbReference>
<keyword evidence="6 11" id="KW-0418">Kinase</keyword>
<evidence type="ECO:0000313" key="11">
    <source>
        <dbReference type="EMBL" id="ANU78038.1"/>
    </source>
</evidence>
<dbReference type="InterPro" id="IPR036890">
    <property type="entry name" value="HATPase_C_sf"/>
</dbReference>
<dbReference type="SMART" id="SM00388">
    <property type="entry name" value="HisKA"/>
    <property type="match status" value="1"/>
</dbReference>
<keyword evidence="4" id="KW-0597">Phosphoprotein</keyword>
<dbReference type="Pfam" id="PF00512">
    <property type="entry name" value="HisKA"/>
    <property type="match status" value="1"/>
</dbReference>
<dbReference type="InterPro" id="IPR005467">
    <property type="entry name" value="His_kinase_dom"/>
</dbReference>
<dbReference type="OrthoDB" id="9813151at2"/>
<dbReference type="AlphaFoldDB" id="A0A1C7IG68"/>
<dbReference type="Proteomes" id="UP000092574">
    <property type="component" value="Chromosome"/>
</dbReference>
<evidence type="ECO:0000256" key="9">
    <source>
        <dbReference type="SAM" id="Phobius"/>
    </source>
</evidence>
<dbReference type="GO" id="GO:0004721">
    <property type="term" value="F:phosphoprotein phosphatase activity"/>
    <property type="evidence" value="ECO:0007669"/>
    <property type="project" value="TreeGrafter"/>
</dbReference>
<accession>A0A1C7IG68</accession>
<evidence type="ECO:0000256" key="8">
    <source>
        <dbReference type="ARBA" id="ARBA00023136"/>
    </source>
</evidence>
<dbReference type="STRING" id="1796616.A4V09_21230"/>
<dbReference type="PANTHER" id="PTHR45453">
    <property type="entry name" value="PHOSPHATE REGULON SENSOR PROTEIN PHOR"/>
    <property type="match status" value="1"/>
</dbReference>
<sequence length="556" mass="61382">MTKRIFRSIMLVSALVLVIGLGFIMGILYHYFGSQIEKELKSETAYLAISVENMGISALDKLPVESARVTLIAGDGTVLFDNKAEASGMENHADRQEVIAAKLKGTGKATRQSDTLAEKTIYYAKQLENGQILRVSSTQYTVAALIGELVQPMLYVLLMMVVLSALFAARISKKIVSPINSLDLDEPERTEAYDEISPLLTKINKQQRTIRRQLSDARRQQQEFSIITENMSEGLLVIDAQTDLLSYNSSALHLLDATEAQAHASVLALNRSEPFQQTVDVVLSGKHTSSNLQIGENFCQVIANPVLRDKEVTGAVLLLVDITEKIQRENLRREFTANVSHELKTPLTSISGFAEIIQDGFVKPEDINKFAGKIFDEAQRLIALVGDVIKISQLDEGCLPYQKEETDFYTLAKETLERLREPAKRRQVSLFLEGEHAVLATTKPILEEVLYNLCDNAIKYNHPDGKVTITVLNGKNTVSISVADTGIGIPIADQARVFERFYRVDKSHSKEIGGTGLGLSIVKHGAAYLGAQVELDSVVGEGSTFRLIWGKNGSIR</sequence>
<reference evidence="11" key="1">
    <citation type="submission" date="2017-04" db="EMBL/GenBank/DDBJ databases">
        <title>Complete Genome Sequences of Twelve Strains of a Stable Defined Moderately Diverse Mouse Microbiota 2 (sDMDMm2).</title>
        <authorList>
            <person name="Uchimura Y."/>
            <person name="Wyss M."/>
            <person name="Brugiroux S."/>
            <person name="Limenitakis J.P."/>
            <person name="Stecher B."/>
            <person name="McCoy K.D."/>
            <person name="Macpherson A.J."/>
        </authorList>
    </citation>
    <scope>NUCLEOTIDE SEQUENCE</scope>
    <source>
        <strain evidence="11">YL58</strain>
    </source>
</reference>
<dbReference type="InterPro" id="IPR003661">
    <property type="entry name" value="HisK_dim/P_dom"/>
</dbReference>